<name>A0A507EA92_9FUNG</name>
<keyword evidence="2 4" id="KW-0143">Chaperone</keyword>
<dbReference type="Pfam" id="PF01920">
    <property type="entry name" value="Prefoldin_2"/>
    <property type="match status" value="1"/>
</dbReference>
<dbReference type="PANTHER" id="PTHR21100:SF9">
    <property type="entry name" value="PREFOLDIN SUBUNIT 4"/>
    <property type="match status" value="1"/>
</dbReference>
<proteinExistence type="inferred from homology"/>
<dbReference type="PIRSF" id="PIRSF016477">
    <property type="entry name" value="Prefoldin_subunit_4"/>
    <property type="match status" value="1"/>
</dbReference>
<dbReference type="AlphaFoldDB" id="A0A507EA92"/>
<feature type="coiled-coil region" evidence="5">
    <location>
        <begin position="25"/>
        <end position="62"/>
    </location>
</feature>
<dbReference type="GO" id="GO:0006457">
    <property type="term" value="P:protein folding"/>
    <property type="evidence" value="ECO:0007669"/>
    <property type="project" value="UniProtKB-UniRule"/>
</dbReference>
<keyword evidence="7" id="KW-1185">Reference proteome</keyword>
<comment type="subunit">
    <text evidence="4">Heterohexamer of two PFD-alpha type and four PFD-beta type subunits.</text>
</comment>
<dbReference type="CDD" id="cd23165">
    <property type="entry name" value="Prefoldin_4"/>
    <property type="match status" value="1"/>
</dbReference>
<dbReference type="Gene3D" id="1.10.287.370">
    <property type="match status" value="1"/>
</dbReference>
<evidence type="ECO:0000256" key="3">
    <source>
        <dbReference type="ARBA" id="ARBA00024667"/>
    </source>
</evidence>
<dbReference type="SUPFAM" id="SSF46579">
    <property type="entry name" value="Prefoldin"/>
    <property type="match status" value="1"/>
</dbReference>
<evidence type="ECO:0000313" key="7">
    <source>
        <dbReference type="Proteomes" id="UP000318582"/>
    </source>
</evidence>
<comment type="similarity">
    <text evidence="1 4">Belongs to the prefoldin subunit beta family.</text>
</comment>
<keyword evidence="5" id="KW-0175">Coiled coil</keyword>
<dbReference type="FunFam" id="1.10.287.370:FF:000005">
    <property type="entry name" value="Prefoldin subunit 4"/>
    <property type="match status" value="1"/>
</dbReference>
<evidence type="ECO:0000256" key="1">
    <source>
        <dbReference type="ARBA" id="ARBA00008045"/>
    </source>
</evidence>
<evidence type="ECO:0000256" key="2">
    <source>
        <dbReference type="ARBA" id="ARBA00023186"/>
    </source>
</evidence>
<protein>
    <recommendedName>
        <fullName evidence="4">Prefoldin subunit 4</fullName>
    </recommendedName>
</protein>
<dbReference type="InterPro" id="IPR009053">
    <property type="entry name" value="Prefoldin"/>
</dbReference>
<dbReference type="PANTHER" id="PTHR21100">
    <property type="entry name" value="PREFOLDIN SUBUNIT 4"/>
    <property type="match status" value="1"/>
</dbReference>
<dbReference type="STRING" id="109895.A0A507EA92"/>
<dbReference type="GO" id="GO:0051082">
    <property type="term" value="F:unfolded protein binding"/>
    <property type="evidence" value="ECO:0007669"/>
    <property type="project" value="InterPro"/>
</dbReference>
<comment type="caution">
    <text evidence="6">The sequence shown here is derived from an EMBL/GenBank/DDBJ whole genome shotgun (WGS) entry which is preliminary data.</text>
</comment>
<organism evidence="6 7">
    <name type="scientific">Powellomyces hirtus</name>
    <dbReference type="NCBI Taxonomy" id="109895"/>
    <lineage>
        <taxon>Eukaryota</taxon>
        <taxon>Fungi</taxon>
        <taxon>Fungi incertae sedis</taxon>
        <taxon>Chytridiomycota</taxon>
        <taxon>Chytridiomycota incertae sedis</taxon>
        <taxon>Chytridiomycetes</taxon>
        <taxon>Spizellomycetales</taxon>
        <taxon>Powellomycetaceae</taxon>
        <taxon>Powellomyces</taxon>
    </lineage>
</organism>
<gene>
    <name evidence="6" type="ORF">PhCBS80983_g01880</name>
</gene>
<dbReference type="InterPro" id="IPR016661">
    <property type="entry name" value="PFDN4"/>
</dbReference>
<evidence type="ECO:0000256" key="5">
    <source>
        <dbReference type="SAM" id="Coils"/>
    </source>
</evidence>
<reference evidence="6 7" key="1">
    <citation type="journal article" date="2019" name="Sci. Rep.">
        <title>Comparative genomics of chytrid fungi reveal insights into the obligate biotrophic and pathogenic lifestyle of Synchytrium endobioticum.</title>
        <authorList>
            <person name="van de Vossenberg B.T.L.H."/>
            <person name="Warris S."/>
            <person name="Nguyen H.D.T."/>
            <person name="van Gent-Pelzer M.P.E."/>
            <person name="Joly D.L."/>
            <person name="van de Geest H.C."/>
            <person name="Bonants P.J.M."/>
            <person name="Smith D.S."/>
            <person name="Levesque C.A."/>
            <person name="van der Lee T.A.J."/>
        </authorList>
    </citation>
    <scope>NUCLEOTIDE SEQUENCE [LARGE SCALE GENOMIC DNA]</scope>
    <source>
        <strain evidence="6 7">CBS 809.83</strain>
    </source>
</reference>
<dbReference type="InterPro" id="IPR002777">
    <property type="entry name" value="PFD_beta-like"/>
</dbReference>
<comment type="function">
    <text evidence="3 4">Binds specifically to cytosolic chaperonin (c-CPN) and transfers target proteins to it. Binds to nascent polypeptide chain and promotes folding in an environment in which there are many competing pathways for nonnative proteins.</text>
</comment>
<dbReference type="Proteomes" id="UP000318582">
    <property type="component" value="Unassembled WGS sequence"/>
</dbReference>
<dbReference type="EMBL" id="QEAQ01000016">
    <property type="protein sequence ID" value="TPX60307.1"/>
    <property type="molecule type" value="Genomic_DNA"/>
</dbReference>
<dbReference type="GO" id="GO:0005737">
    <property type="term" value="C:cytoplasm"/>
    <property type="evidence" value="ECO:0007669"/>
    <property type="project" value="UniProtKB-ARBA"/>
</dbReference>
<evidence type="ECO:0000313" key="6">
    <source>
        <dbReference type="EMBL" id="TPX60307.1"/>
    </source>
</evidence>
<dbReference type="GO" id="GO:0016272">
    <property type="term" value="C:prefoldin complex"/>
    <property type="evidence" value="ECO:0007669"/>
    <property type="project" value="UniProtKB-UniRule"/>
</dbReference>
<accession>A0A507EA92</accession>
<sequence length="129" mass="15155">MKMLNQDEEADTEVTWEDQQNINSFSRLNMKIQNLEDQYEEKKKEKEYLDDLSSELELADEDDLVKYRIGDAFVSLTLEACQQRIESEQEILSKDLEEFSSKIDGITDSMNKLKVVLYKKFGTSINLER</sequence>
<evidence type="ECO:0000256" key="4">
    <source>
        <dbReference type="PIRNR" id="PIRNR016477"/>
    </source>
</evidence>